<name>A0ABW4M056_9HYPH</name>
<sequence>MSEIVDLEHVRLTQRPLLVCDVDDVVLEFLLPFEGYLTSLGHRLVQRSYRLHGNILSTLDDRPLADDVVSQLILDFFAAQETWQTPFGDAVHTLKRLGEQADIVFLTAMPPRFTEIRRRLLDSLDLTFPLLATERPKGPVIRSMHGDRQLPVAFIDDMVHNHHSVAEHVPECLLVHLMPQTEMHKHAPKPGPNVLQASDWRDVERHLLVHFSQQE</sequence>
<protein>
    <recommendedName>
        <fullName evidence="3">HAD family hydrolase</fullName>
    </recommendedName>
</protein>
<dbReference type="EMBL" id="JBHUEQ010000002">
    <property type="protein sequence ID" value="MFD1743866.1"/>
    <property type="molecule type" value="Genomic_DNA"/>
</dbReference>
<evidence type="ECO:0008006" key="3">
    <source>
        <dbReference type="Google" id="ProtNLM"/>
    </source>
</evidence>
<reference evidence="2" key="1">
    <citation type="journal article" date="2019" name="Int. J. Syst. Evol. Microbiol.">
        <title>The Global Catalogue of Microorganisms (GCM) 10K type strain sequencing project: providing services to taxonomists for standard genome sequencing and annotation.</title>
        <authorList>
            <consortium name="The Broad Institute Genomics Platform"/>
            <consortium name="The Broad Institute Genome Sequencing Center for Infectious Disease"/>
            <person name="Wu L."/>
            <person name="Ma J."/>
        </authorList>
    </citation>
    <scope>NUCLEOTIDE SEQUENCE [LARGE SCALE GENOMIC DNA]</scope>
    <source>
        <strain evidence="2">CG52</strain>
    </source>
</reference>
<keyword evidence="2" id="KW-1185">Reference proteome</keyword>
<accession>A0ABW4M056</accession>
<gene>
    <name evidence="1" type="ORF">ACFSE1_00155</name>
</gene>
<proteinExistence type="predicted"/>
<evidence type="ECO:0000313" key="1">
    <source>
        <dbReference type="EMBL" id="MFD1743866.1"/>
    </source>
</evidence>
<dbReference type="RefSeq" id="WP_377394782.1">
    <property type="nucleotide sequence ID" value="NZ_JBHUEQ010000002.1"/>
</dbReference>
<evidence type="ECO:0000313" key="2">
    <source>
        <dbReference type="Proteomes" id="UP001597322"/>
    </source>
</evidence>
<comment type="caution">
    <text evidence="1">The sequence shown here is derived from an EMBL/GenBank/DDBJ whole genome shotgun (WGS) entry which is preliminary data.</text>
</comment>
<dbReference type="Proteomes" id="UP001597322">
    <property type="component" value="Unassembled WGS sequence"/>
</dbReference>
<organism evidence="1 2">
    <name type="scientific">Rhizobium helianthi</name>
    <dbReference type="NCBI Taxonomy" id="1132695"/>
    <lineage>
        <taxon>Bacteria</taxon>
        <taxon>Pseudomonadati</taxon>
        <taxon>Pseudomonadota</taxon>
        <taxon>Alphaproteobacteria</taxon>
        <taxon>Hyphomicrobiales</taxon>
        <taxon>Rhizobiaceae</taxon>
        <taxon>Rhizobium/Agrobacterium group</taxon>
        <taxon>Rhizobium</taxon>
    </lineage>
</organism>